<sequence>MFNFKKSPKKIVSVLVALISVLTLSGSIYASAASEAPTVNGSNQFNFTDSKSVAYDDQIPTVNYNNDINGYNKFVFATSGISTQSTEEPTSLWDWSNGKYSISGSSNKATLYTNYYFKNVTGRTFNLSAGSSNRITVDLVHKGLIFQTVVSTWTIDAGKSKKVTIKSSDLGDYKDSDKYYFRFNSNPIGKSYSVSGTFE</sequence>
<evidence type="ECO:0000256" key="1">
    <source>
        <dbReference type="SAM" id="SignalP"/>
    </source>
</evidence>
<evidence type="ECO:0000313" key="2">
    <source>
        <dbReference type="EMBL" id="MCY9523458.1"/>
    </source>
</evidence>
<protein>
    <submittedName>
        <fullName evidence="2">Uncharacterized protein</fullName>
    </submittedName>
</protein>
<name>A0ABT4E4M0_9BACL</name>
<keyword evidence="3" id="KW-1185">Reference proteome</keyword>
<dbReference type="EMBL" id="JAMDLW010000075">
    <property type="protein sequence ID" value="MCY9523458.1"/>
    <property type="molecule type" value="Genomic_DNA"/>
</dbReference>
<comment type="caution">
    <text evidence="2">The sequence shown here is derived from an EMBL/GenBank/DDBJ whole genome shotgun (WGS) entry which is preliminary data.</text>
</comment>
<evidence type="ECO:0000313" key="3">
    <source>
        <dbReference type="Proteomes" id="UP001207626"/>
    </source>
</evidence>
<keyword evidence="1" id="KW-0732">Signal</keyword>
<proteinExistence type="predicted"/>
<organism evidence="2 3">
    <name type="scientific">Paenibacillus apiarius</name>
    <dbReference type="NCBI Taxonomy" id="46240"/>
    <lineage>
        <taxon>Bacteria</taxon>
        <taxon>Bacillati</taxon>
        <taxon>Bacillota</taxon>
        <taxon>Bacilli</taxon>
        <taxon>Bacillales</taxon>
        <taxon>Paenibacillaceae</taxon>
        <taxon>Paenibacillus</taxon>
    </lineage>
</organism>
<gene>
    <name evidence="2" type="ORF">M5X09_28065</name>
</gene>
<dbReference type="RefSeq" id="WP_087434371.1">
    <property type="nucleotide sequence ID" value="NZ_JAMDLV010000077.1"/>
</dbReference>
<feature type="chain" id="PRO_5045525275" evidence="1">
    <location>
        <begin position="33"/>
        <end position="199"/>
    </location>
</feature>
<reference evidence="2 3" key="1">
    <citation type="submission" date="2022-05" db="EMBL/GenBank/DDBJ databases">
        <title>Genome Sequencing of Bee-Associated Microbes.</title>
        <authorList>
            <person name="Dunlap C."/>
        </authorList>
    </citation>
    <scope>NUCLEOTIDE SEQUENCE [LARGE SCALE GENOMIC DNA]</scope>
    <source>
        <strain evidence="2 3">NRRL NRS-1438</strain>
    </source>
</reference>
<accession>A0ABT4E4M0</accession>
<feature type="signal peptide" evidence="1">
    <location>
        <begin position="1"/>
        <end position="32"/>
    </location>
</feature>
<dbReference type="Proteomes" id="UP001207626">
    <property type="component" value="Unassembled WGS sequence"/>
</dbReference>